<dbReference type="Proteomes" id="UP001388673">
    <property type="component" value="Unassembled WGS sequence"/>
</dbReference>
<organism evidence="1 2">
    <name type="scientific">Kwoniella newhampshirensis</name>
    <dbReference type="NCBI Taxonomy" id="1651941"/>
    <lineage>
        <taxon>Eukaryota</taxon>
        <taxon>Fungi</taxon>
        <taxon>Dikarya</taxon>
        <taxon>Basidiomycota</taxon>
        <taxon>Agaricomycotina</taxon>
        <taxon>Tremellomycetes</taxon>
        <taxon>Tremellales</taxon>
        <taxon>Cryptococcaceae</taxon>
        <taxon>Kwoniella</taxon>
    </lineage>
</organism>
<evidence type="ECO:0008006" key="3">
    <source>
        <dbReference type="Google" id="ProtNLM"/>
    </source>
</evidence>
<name>A0AAW0YY84_9TREE</name>
<evidence type="ECO:0000313" key="2">
    <source>
        <dbReference type="Proteomes" id="UP001388673"/>
    </source>
</evidence>
<protein>
    <recommendedName>
        <fullName evidence="3">RRM domain-containing protein</fullName>
    </recommendedName>
</protein>
<proteinExistence type="predicted"/>
<evidence type="ECO:0000313" key="1">
    <source>
        <dbReference type="EMBL" id="KAK8853089.1"/>
    </source>
</evidence>
<comment type="caution">
    <text evidence="1">The sequence shown here is derived from an EMBL/GenBank/DDBJ whole genome shotgun (WGS) entry which is preliminary data.</text>
</comment>
<keyword evidence="2" id="KW-1185">Reference proteome</keyword>
<dbReference type="GeneID" id="92181048"/>
<dbReference type="RefSeq" id="XP_066802275.1">
    <property type="nucleotide sequence ID" value="XM_066946896.1"/>
</dbReference>
<accession>A0AAW0YY84</accession>
<gene>
    <name evidence="1" type="ORF">IAR55_003790</name>
</gene>
<reference evidence="1 2" key="1">
    <citation type="journal article" date="2024" name="bioRxiv">
        <title>Comparative genomics of Cryptococcus and Kwoniella reveals pathogenesis evolution and contrasting karyotype dynamics via intercentromeric recombination or chromosome fusion.</title>
        <authorList>
            <person name="Coelho M.A."/>
            <person name="David-Palma M."/>
            <person name="Shea T."/>
            <person name="Bowers K."/>
            <person name="McGinley-Smith S."/>
            <person name="Mohammad A.W."/>
            <person name="Gnirke A."/>
            <person name="Yurkov A.M."/>
            <person name="Nowrousian M."/>
            <person name="Sun S."/>
            <person name="Cuomo C.A."/>
            <person name="Heitman J."/>
        </authorList>
    </citation>
    <scope>NUCLEOTIDE SEQUENCE [LARGE SCALE GENOMIC DNA]</scope>
    <source>
        <strain evidence="1 2">CBS 13917</strain>
    </source>
</reference>
<sequence length="233" mass="26352">MTTHVHTKTKSTSSPFQTTLYLSNLPPTVRIPHLELILTHPPPLRHARRKEAATRESGIAMVQIYTIARKSHEARSLAALRGSFRKVLCIPSAPDEGILKTQTGTTRGKWTILSDHTREVAEEVDRLAHNQVNALGIRDAGLANARRLSSESHADSARAVESEDPDQRDRIEIGFNVREIEDTVAHIHFCCEYHLCRAKSIFSCLTIDGRNIQVRTKRFNPGPLRRLWKKRSQ</sequence>
<dbReference type="AlphaFoldDB" id="A0AAW0YY84"/>
<dbReference type="EMBL" id="JBCAWK010000007">
    <property type="protein sequence ID" value="KAK8853089.1"/>
    <property type="molecule type" value="Genomic_DNA"/>
</dbReference>
<dbReference type="KEGG" id="kne:92181048"/>